<sequence length="218" mass="23464">MLTIFDCDGVLIDSEVLAAGVHAELLTGLGLVISREEVITRFTGLTDAQLRTLVTQQLGRPLPADYRERSNIEIDRRLESVKPIEGVHALLDRLTGPRCVCSNSSTRRLKISMSAAGLWERFHPHIFSAPEVGRSKPSPDVFLHAARVFGAHPQDTLVIEDSSHGVEGGVAAGMRVIGFTGGGHSWPGHADALVRAGAVKVVSRLEDVGAAIEEFSSR</sequence>
<keyword evidence="5" id="KW-0378">Hydrolase</keyword>
<dbReference type="InterPro" id="IPR006439">
    <property type="entry name" value="HAD-SF_hydro_IA"/>
</dbReference>
<dbReference type="SFLD" id="SFLDG01135">
    <property type="entry name" value="C1.5.6:_HAD__Beta-PGM__Phospha"/>
    <property type="match status" value="1"/>
</dbReference>
<dbReference type="PANTHER" id="PTHR46193:SF10">
    <property type="entry name" value="6-PHOSPHOGLUCONATE PHOSPHATASE"/>
    <property type="match status" value="1"/>
</dbReference>
<keyword evidence="6" id="KW-1185">Reference proteome</keyword>
<dbReference type="InterPro" id="IPR051600">
    <property type="entry name" value="Beta-PGM-like"/>
</dbReference>
<proteinExistence type="inferred from homology"/>
<name>A0ABY9WU58_9BACT</name>
<keyword evidence="4" id="KW-0460">Magnesium</keyword>
<dbReference type="InterPro" id="IPR023198">
    <property type="entry name" value="PGP-like_dom2"/>
</dbReference>
<dbReference type="InterPro" id="IPR041492">
    <property type="entry name" value="HAD_2"/>
</dbReference>
<dbReference type="NCBIfam" id="TIGR01509">
    <property type="entry name" value="HAD-SF-IA-v3"/>
    <property type="match status" value="1"/>
</dbReference>
<dbReference type="Gene3D" id="1.10.150.240">
    <property type="entry name" value="Putative phosphatase, domain 2"/>
    <property type="match status" value="1"/>
</dbReference>
<dbReference type="GO" id="GO:0016787">
    <property type="term" value="F:hydrolase activity"/>
    <property type="evidence" value="ECO:0007669"/>
    <property type="project" value="UniProtKB-KW"/>
</dbReference>
<dbReference type="Proteomes" id="UP001611383">
    <property type="component" value="Chromosome"/>
</dbReference>
<dbReference type="Gene3D" id="3.40.50.1000">
    <property type="entry name" value="HAD superfamily/HAD-like"/>
    <property type="match status" value="1"/>
</dbReference>
<evidence type="ECO:0000313" key="6">
    <source>
        <dbReference type="Proteomes" id="UP001611383"/>
    </source>
</evidence>
<dbReference type="SUPFAM" id="SSF56784">
    <property type="entry name" value="HAD-like"/>
    <property type="match status" value="1"/>
</dbReference>
<evidence type="ECO:0000313" key="5">
    <source>
        <dbReference type="EMBL" id="WNG47148.1"/>
    </source>
</evidence>
<accession>A0ABY9WU58</accession>
<dbReference type="Pfam" id="PF13419">
    <property type="entry name" value="HAD_2"/>
    <property type="match status" value="1"/>
</dbReference>
<dbReference type="SFLD" id="SFLDG01129">
    <property type="entry name" value="C1.5:_HAD__Beta-PGM__Phosphata"/>
    <property type="match status" value="1"/>
</dbReference>
<dbReference type="RefSeq" id="WP_395824468.1">
    <property type="nucleotide sequence ID" value="NZ_CP043494.1"/>
</dbReference>
<evidence type="ECO:0000256" key="1">
    <source>
        <dbReference type="ARBA" id="ARBA00001946"/>
    </source>
</evidence>
<dbReference type="CDD" id="cd07526">
    <property type="entry name" value="HAD_BPGM_like"/>
    <property type="match status" value="1"/>
</dbReference>
<reference evidence="5 6" key="1">
    <citation type="submission" date="2019-08" db="EMBL/GenBank/DDBJ databases">
        <title>Archangium and Cystobacter genomes.</title>
        <authorList>
            <person name="Chen I.-C.K."/>
            <person name="Wielgoss S."/>
        </authorList>
    </citation>
    <scope>NUCLEOTIDE SEQUENCE [LARGE SCALE GENOMIC DNA]</scope>
    <source>
        <strain evidence="5 6">Cbm 6</strain>
    </source>
</reference>
<keyword evidence="3" id="KW-0479">Metal-binding</keyword>
<evidence type="ECO:0000256" key="3">
    <source>
        <dbReference type="ARBA" id="ARBA00022723"/>
    </source>
</evidence>
<dbReference type="InterPro" id="IPR036412">
    <property type="entry name" value="HAD-like_sf"/>
</dbReference>
<protein>
    <submittedName>
        <fullName evidence="5">HAD family hydrolase</fullName>
    </submittedName>
</protein>
<organism evidence="5 6">
    <name type="scientific">Archangium minus</name>
    <dbReference type="NCBI Taxonomy" id="83450"/>
    <lineage>
        <taxon>Bacteria</taxon>
        <taxon>Pseudomonadati</taxon>
        <taxon>Myxococcota</taxon>
        <taxon>Myxococcia</taxon>
        <taxon>Myxococcales</taxon>
        <taxon>Cystobacterineae</taxon>
        <taxon>Archangiaceae</taxon>
        <taxon>Archangium</taxon>
    </lineage>
</organism>
<comment type="cofactor">
    <cofactor evidence="1">
        <name>Mg(2+)</name>
        <dbReference type="ChEBI" id="CHEBI:18420"/>
    </cofactor>
</comment>
<dbReference type="SFLD" id="SFLDS00003">
    <property type="entry name" value="Haloacid_Dehalogenase"/>
    <property type="match status" value="1"/>
</dbReference>
<gene>
    <name evidence="5" type="ORF">F0U60_25735</name>
</gene>
<dbReference type="PANTHER" id="PTHR46193">
    <property type="entry name" value="6-PHOSPHOGLUCONATE PHOSPHATASE"/>
    <property type="match status" value="1"/>
</dbReference>
<dbReference type="EMBL" id="CP043494">
    <property type="protein sequence ID" value="WNG47148.1"/>
    <property type="molecule type" value="Genomic_DNA"/>
</dbReference>
<evidence type="ECO:0000256" key="4">
    <source>
        <dbReference type="ARBA" id="ARBA00022842"/>
    </source>
</evidence>
<comment type="similarity">
    <text evidence="2">Belongs to the HAD-like hydrolase superfamily. CbbY/CbbZ/Gph/YieH family.</text>
</comment>
<dbReference type="InterPro" id="IPR023214">
    <property type="entry name" value="HAD_sf"/>
</dbReference>
<evidence type="ECO:0000256" key="2">
    <source>
        <dbReference type="ARBA" id="ARBA00006171"/>
    </source>
</evidence>